<proteinExistence type="predicted"/>
<evidence type="ECO:0000313" key="1">
    <source>
        <dbReference type="EMBL" id="KAI0087741.1"/>
    </source>
</evidence>
<accession>A0ACB8U0D0</accession>
<sequence>MDPNDEKTVFDPRGPITDGLGTDEPSIVEEWDKDEKYYFTAGDCVVKVESTLFKVHRFILSRDSSAFQHMFSVSDQGFGTEGPTESEDDQHPMVLYGETADNFRLLLSILYALPAEIAQFSTSDADIPTLLTIAEMTNKYSFISTSKWAIDTLYALFKDGIVTNQWHPTLCRSSLFKRIIEVSVLCGHQGLCDFAINNWVERILNRTANPLIAMPVADKYDLAQLQGVSYYVALLESGPNFELNVAEFECMESGDSSHLPPQPPFALPAKQKARLLSGFFSLVNLWETLRINPPTFERPDGCTYHAHGCLGTWQHTWRTFARSEVVSKLRPADVIARLKAMQDVLAADGDIAFALTPVCRRAAMGSLKELIRKVQDDLAVYFVDLTEPVMTGVIEDGSEGSGALVVGSE</sequence>
<reference evidence="1" key="1">
    <citation type="journal article" date="2021" name="Environ. Microbiol.">
        <title>Gene family expansions and transcriptome signatures uncover fungal adaptations to wood decay.</title>
        <authorList>
            <person name="Hage H."/>
            <person name="Miyauchi S."/>
            <person name="Viragh M."/>
            <person name="Drula E."/>
            <person name="Min B."/>
            <person name="Chaduli D."/>
            <person name="Navarro D."/>
            <person name="Favel A."/>
            <person name="Norest M."/>
            <person name="Lesage-Meessen L."/>
            <person name="Balint B."/>
            <person name="Merenyi Z."/>
            <person name="de Eugenio L."/>
            <person name="Morin E."/>
            <person name="Martinez A.T."/>
            <person name="Baldrian P."/>
            <person name="Stursova M."/>
            <person name="Martinez M.J."/>
            <person name="Novotny C."/>
            <person name="Magnuson J.K."/>
            <person name="Spatafora J.W."/>
            <person name="Maurice S."/>
            <person name="Pangilinan J."/>
            <person name="Andreopoulos W."/>
            <person name="LaButti K."/>
            <person name="Hundley H."/>
            <person name="Na H."/>
            <person name="Kuo A."/>
            <person name="Barry K."/>
            <person name="Lipzen A."/>
            <person name="Henrissat B."/>
            <person name="Riley R."/>
            <person name="Ahrendt S."/>
            <person name="Nagy L.G."/>
            <person name="Grigoriev I.V."/>
            <person name="Martin F."/>
            <person name="Rosso M.N."/>
        </authorList>
    </citation>
    <scope>NUCLEOTIDE SEQUENCE</scope>
    <source>
        <strain evidence="1">CBS 384.51</strain>
    </source>
</reference>
<dbReference type="EMBL" id="MU274916">
    <property type="protein sequence ID" value="KAI0087741.1"/>
    <property type="molecule type" value="Genomic_DNA"/>
</dbReference>
<protein>
    <submittedName>
        <fullName evidence="1">Uncharacterized protein</fullName>
    </submittedName>
</protein>
<organism evidence="1 2">
    <name type="scientific">Irpex rosettiformis</name>
    <dbReference type="NCBI Taxonomy" id="378272"/>
    <lineage>
        <taxon>Eukaryota</taxon>
        <taxon>Fungi</taxon>
        <taxon>Dikarya</taxon>
        <taxon>Basidiomycota</taxon>
        <taxon>Agaricomycotina</taxon>
        <taxon>Agaricomycetes</taxon>
        <taxon>Polyporales</taxon>
        <taxon>Irpicaceae</taxon>
        <taxon>Irpex</taxon>
    </lineage>
</organism>
<gene>
    <name evidence="1" type="ORF">BDY19DRAFT_892468</name>
</gene>
<dbReference type="Proteomes" id="UP001055072">
    <property type="component" value="Unassembled WGS sequence"/>
</dbReference>
<evidence type="ECO:0000313" key="2">
    <source>
        <dbReference type="Proteomes" id="UP001055072"/>
    </source>
</evidence>
<name>A0ACB8U0D0_9APHY</name>
<keyword evidence="2" id="KW-1185">Reference proteome</keyword>
<comment type="caution">
    <text evidence="1">The sequence shown here is derived from an EMBL/GenBank/DDBJ whole genome shotgun (WGS) entry which is preliminary data.</text>
</comment>